<dbReference type="EMBL" id="JAODUO010000146">
    <property type="protein sequence ID" value="KAK2188026.1"/>
    <property type="molecule type" value="Genomic_DNA"/>
</dbReference>
<comment type="subcellular location">
    <subcellularLocation>
        <location evidence="1">Mitochondrion</location>
    </subcellularLocation>
</comment>
<evidence type="ECO:0000256" key="6">
    <source>
        <dbReference type="ARBA" id="ARBA00023128"/>
    </source>
</evidence>
<feature type="region of interest" description="Disordered" evidence="11">
    <location>
        <begin position="29"/>
        <end position="48"/>
    </location>
</feature>
<dbReference type="GO" id="GO:0005739">
    <property type="term" value="C:mitochondrion"/>
    <property type="evidence" value="ECO:0007669"/>
    <property type="project" value="UniProtKB-SubCell"/>
</dbReference>
<evidence type="ECO:0000256" key="10">
    <source>
        <dbReference type="ARBA" id="ARBA00035515"/>
    </source>
</evidence>
<keyword evidence="6" id="KW-0496">Mitochondrion</keyword>
<dbReference type="GO" id="GO:1990904">
    <property type="term" value="C:ribonucleoprotein complex"/>
    <property type="evidence" value="ECO:0007669"/>
    <property type="project" value="UniProtKB-KW"/>
</dbReference>
<dbReference type="Gene3D" id="4.10.640.10">
    <property type="entry name" value="Ribosomal protein S18"/>
    <property type="match status" value="1"/>
</dbReference>
<dbReference type="Pfam" id="PF01084">
    <property type="entry name" value="Ribosomal_S18"/>
    <property type="match status" value="1"/>
</dbReference>
<keyword evidence="13" id="KW-1185">Reference proteome</keyword>
<dbReference type="GO" id="GO:0003735">
    <property type="term" value="F:structural constituent of ribosome"/>
    <property type="evidence" value="ECO:0007669"/>
    <property type="project" value="InterPro"/>
</dbReference>
<organism evidence="12 13">
    <name type="scientific">Ridgeia piscesae</name>
    <name type="common">Tubeworm</name>
    <dbReference type="NCBI Taxonomy" id="27915"/>
    <lineage>
        <taxon>Eukaryota</taxon>
        <taxon>Metazoa</taxon>
        <taxon>Spiralia</taxon>
        <taxon>Lophotrochozoa</taxon>
        <taxon>Annelida</taxon>
        <taxon>Polychaeta</taxon>
        <taxon>Sedentaria</taxon>
        <taxon>Canalipalpata</taxon>
        <taxon>Sabellida</taxon>
        <taxon>Siboglinidae</taxon>
        <taxon>Ridgeia</taxon>
    </lineage>
</organism>
<evidence type="ECO:0000256" key="9">
    <source>
        <dbReference type="ARBA" id="ARBA00035130"/>
    </source>
</evidence>
<dbReference type="SUPFAM" id="SSF46911">
    <property type="entry name" value="Ribosomal protein S18"/>
    <property type="match status" value="1"/>
</dbReference>
<evidence type="ECO:0000256" key="11">
    <source>
        <dbReference type="SAM" id="MobiDB-lite"/>
    </source>
</evidence>
<evidence type="ECO:0000256" key="7">
    <source>
        <dbReference type="ARBA" id="ARBA00023274"/>
    </source>
</evidence>
<keyword evidence="5" id="KW-0689">Ribosomal protein</keyword>
<sequence>MSWLQLVACPVFAERRQWLSLSNVRHQEAEAAEDDQEEGGEDEEKKANLRPVIDPRDNFVNAVWFVHIRVLGVIAYELTYRGVPVWVPYRRNFKGRRLPEKTRKTCINVDLLNQFISPETGEVISYTKTGLCQMQHKKLLIAVAQAYDQGTIEMPVPFRQYDYSQYYPTAKEQTKSKTQQQ</sequence>
<evidence type="ECO:0000313" key="12">
    <source>
        <dbReference type="EMBL" id="KAK2188026.1"/>
    </source>
</evidence>
<dbReference type="InterPro" id="IPR040054">
    <property type="entry name" value="MRPS18B"/>
</dbReference>
<reference evidence="12" key="1">
    <citation type="journal article" date="2023" name="Mol. Biol. Evol.">
        <title>Third-Generation Sequencing Reveals the Adaptive Role of the Epigenome in Three Deep-Sea Polychaetes.</title>
        <authorList>
            <person name="Perez M."/>
            <person name="Aroh O."/>
            <person name="Sun Y."/>
            <person name="Lan Y."/>
            <person name="Juniper S.K."/>
            <person name="Young C.R."/>
            <person name="Angers B."/>
            <person name="Qian P.Y."/>
        </authorList>
    </citation>
    <scope>NUCLEOTIDE SEQUENCE</scope>
    <source>
        <strain evidence="12">R07B-5</strain>
    </source>
</reference>
<keyword evidence="7" id="KW-0687">Ribonucleoprotein</keyword>
<keyword evidence="3" id="KW-0597">Phosphoprotein</keyword>
<dbReference type="GO" id="GO:0005840">
    <property type="term" value="C:ribosome"/>
    <property type="evidence" value="ECO:0007669"/>
    <property type="project" value="UniProtKB-KW"/>
</dbReference>
<evidence type="ECO:0000256" key="1">
    <source>
        <dbReference type="ARBA" id="ARBA00004173"/>
    </source>
</evidence>
<evidence type="ECO:0000313" key="13">
    <source>
        <dbReference type="Proteomes" id="UP001209878"/>
    </source>
</evidence>
<evidence type="ECO:0000256" key="4">
    <source>
        <dbReference type="ARBA" id="ARBA00022946"/>
    </source>
</evidence>
<evidence type="ECO:0000256" key="3">
    <source>
        <dbReference type="ARBA" id="ARBA00022553"/>
    </source>
</evidence>
<dbReference type="Proteomes" id="UP001209878">
    <property type="component" value="Unassembled WGS sequence"/>
</dbReference>
<evidence type="ECO:0000256" key="2">
    <source>
        <dbReference type="ARBA" id="ARBA00006136"/>
    </source>
</evidence>
<proteinExistence type="inferred from homology"/>
<evidence type="ECO:0000256" key="5">
    <source>
        <dbReference type="ARBA" id="ARBA00022980"/>
    </source>
</evidence>
<gene>
    <name evidence="12" type="ORF">NP493_146g00015</name>
</gene>
<keyword evidence="4" id="KW-0809">Transit peptide</keyword>
<name>A0AAD9P4J0_RIDPI</name>
<dbReference type="GO" id="GO:0032543">
    <property type="term" value="P:mitochondrial translation"/>
    <property type="evidence" value="ECO:0007669"/>
    <property type="project" value="InterPro"/>
</dbReference>
<dbReference type="PANTHER" id="PTHR13329">
    <property type="entry name" value="MITOCHONDRIAL RIBOSOMAL PROTEIN S18B"/>
    <property type="match status" value="1"/>
</dbReference>
<protein>
    <recommendedName>
        <fullName evidence="9">Small ribosomal subunit protein mS40</fullName>
    </recommendedName>
    <alternativeName>
        <fullName evidence="8">28S ribosomal protein S18-2, mitochondrial</fullName>
    </alternativeName>
    <alternativeName>
        <fullName evidence="10">28S ribosomal protein S18b, mitochondrial</fullName>
    </alternativeName>
</protein>
<dbReference type="InterPro" id="IPR036870">
    <property type="entry name" value="Ribosomal_bS18_sf"/>
</dbReference>
<feature type="compositionally biased region" description="Acidic residues" evidence="11">
    <location>
        <begin position="30"/>
        <end position="42"/>
    </location>
</feature>
<dbReference type="InterPro" id="IPR001648">
    <property type="entry name" value="Ribosomal_bS18"/>
</dbReference>
<accession>A0AAD9P4J0</accession>
<evidence type="ECO:0000256" key="8">
    <source>
        <dbReference type="ARBA" id="ARBA00032055"/>
    </source>
</evidence>
<dbReference type="PANTHER" id="PTHR13329:SF2">
    <property type="entry name" value="SMALL RIBOSOMAL SUBUNIT PROTEIN MS40"/>
    <property type="match status" value="1"/>
</dbReference>
<comment type="similarity">
    <text evidence="2">Belongs to the bacterial ribosomal protein bS18 family. Mitochondrion-specific ribosomal protein mS40 subfamily.</text>
</comment>
<comment type="caution">
    <text evidence="12">The sequence shown here is derived from an EMBL/GenBank/DDBJ whole genome shotgun (WGS) entry which is preliminary data.</text>
</comment>
<dbReference type="AlphaFoldDB" id="A0AAD9P4J0"/>